<comment type="caution">
    <text evidence="2">The sequence shown here is derived from an EMBL/GenBank/DDBJ whole genome shotgun (WGS) entry which is preliminary data.</text>
</comment>
<name>A0A371FVY7_MUCPR</name>
<dbReference type="AlphaFoldDB" id="A0A371FVY7"/>
<evidence type="ECO:0000313" key="2">
    <source>
        <dbReference type="EMBL" id="RDX82432.1"/>
    </source>
</evidence>
<sequence length="102" mass="11917">METHQTKMVLIRMNLSSFQGRSNLCRSTREDQGNERQDKLGHFKFECPNLEKEEEKEKKKSLMATWEDPDLSSSKDEDNLCLMTDITSEDENDEVVNCNNLE</sequence>
<reference evidence="2" key="1">
    <citation type="submission" date="2018-05" db="EMBL/GenBank/DDBJ databases">
        <title>Draft genome of Mucuna pruriens seed.</title>
        <authorList>
            <person name="Nnadi N.E."/>
            <person name="Vos R."/>
            <person name="Hasami M.H."/>
            <person name="Devisetty U.K."/>
            <person name="Aguiy J.C."/>
        </authorList>
    </citation>
    <scope>NUCLEOTIDE SEQUENCE [LARGE SCALE GENOMIC DNA]</scope>
    <source>
        <strain evidence="2">JCA_2017</strain>
    </source>
</reference>
<evidence type="ECO:0000313" key="3">
    <source>
        <dbReference type="Proteomes" id="UP000257109"/>
    </source>
</evidence>
<protein>
    <submittedName>
        <fullName evidence="2">Uncharacterized protein</fullName>
    </submittedName>
</protein>
<keyword evidence="3" id="KW-1185">Reference proteome</keyword>
<evidence type="ECO:0000256" key="1">
    <source>
        <dbReference type="SAM" id="MobiDB-lite"/>
    </source>
</evidence>
<dbReference type="OrthoDB" id="1437013at2759"/>
<dbReference type="Proteomes" id="UP000257109">
    <property type="component" value="Unassembled WGS sequence"/>
</dbReference>
<proteinExistence type="predicted"/>
<organism evidence="2 3">
    <name type="scientific">Mucuna pruriens</name>
    <name type="common">Velvet bean</name>
    <name type="synonym">Dolichos pruriens</name>
    <dbReference type="NCBI Taxonomy" id="157652"/>
    <lineage>
        <taxon>Eukaryota</taxon>
        <taxon>Viridiplantae</taxon>
        <taxon>Streptophyta</taxon>
        <taxon>Embryophyta</taxon>
        <taxon>Tracheophyta</taxon>
        <taxon>Spermatophyta</taxon>
        <taxon>Magnoliopsida</taxon>
        <taxon>eudicotyledons</taxon>
        <taxon>Gunneridae</taxon>
        <taxon>Pentapetalae</taxon>
        <taxon>rosids</taxon>
        <taxon>fabids</taxon>
        <taxon>Fabales</taxon>
        <taxon>Fabaceae</taxon>
        <taxon>Papilionoideae</taxon>
        <taxon>50 kb inversion clade</taxon>
        <taxon>NPAAA clade</taxon>
        <taxon>indigoferoid/millettioid clade</taxon>
        <taxon>Phaseoleae</taxon>
        <taxon>Mucuna</taxon>
    </lineage>
</organism>
<dbReference type="EMBL" id="QJKJ01007642">
    <property type="protein sequence ID" value="RDX82432.1"/>
    <property type="molecule type" value="Genomic_DNA"/>
</dbReference>
<accession>A0A371FVY7</accession>
<gene>
    <name evidence="2" type="ORF">CR513_36781</name>
</gene>
<feature type="non-terminal residue" evidence="2">
    <location>
        <position position="1"/>
    </location>
</feature>
<feature type="region of interest" description="Disordered" evidence="1">
    <location>
        <begin position="54"/>
        <end position="77"/>
    </location>
</feature>